<keyword evidence="2 3" id="KW-0378">Hydrolase</keyword>
<dbReference type="NCBIfam" id="TIGR00666">
    <property type="entry name" value="PBP4"/>
    <property type="match status" value="1"/>
</dbReference>
<accession>A0AAX3EDP4</accession>
<dbReference type="Pfam" id="PF02113">
    <property type="entry name" value="Peptidase_S13"/>
    <property type="match status" value="1"/>
</dbReference>
<dbReference type="SUPFAM" id="SSF56601">
    <property type="entry name" value="beta-lactamase/transpeptidase-like"/>
    <property type="match status" value="1"/>
</dbReference>
<evidence type="ECO:0000256" key="2">
    <source>
        <dbReference type="ARBA" id="ARBA00022801"/>
    </source>
</evidence>
<reference evidence="3" key="1">
    <citation type="submission" date="2022-10" db="EMBL/GenBank/DDBJ databases">
        <title>Complete genome of Methanoculleus submarinus DSM 15122.</title>
        <authorList>
            <person name="Chen S.-C."/>
            <person name="Lai S.-J."/>
            <person name="You Y.-T."/>
        </authorList>
    </citation>
    <scope>NUCLEOTIDE SEQUENCE</scope>
    <source>
        <strain evidence="3">DSM 15122</strain>
    </source>
</reference>
<organism evidence="3 4">
    <name type="scientific">Methanoculleus submarinus</name>
    <dbReference type="NCBI Taxonomy" id="204050"/>
    <lineage>
        <taxon>Archaea</taxon>
        <taxon>Methanobacteriati</taxon>
        <taxon>Methanobacteriota</taxon>
        <taxon>Stenosarchaea group</taxon>
        <taxon>Methanomicrobia</taxon>
        <taxon>Methanomicrobiales</taxon>
        <taxon>Methanomicrobiaceae</taxon>
        <taxon>Methanoculleus</taxon>
    </lineage>
</organism>
<name>A0AAX3EDP4_9EURY</name>
<keyword evidence="3" id="KW-0645">Protease</keyword>
<dbReference type="RefSeq" id="WP_011844928.1">
    <property type="nucleotide sequence ID" value="NZ_CP109831.1"/>
</dbReference>
<dbReference type="EMBL" id="CP109831">
    <property type="protein sequence ID" value="UYU19401.1"/>
    <property type="molecule type" value="Genomic_DNA"/>
</dbReference>
<dbReference type="Gene3D" id="3.50.80.20">
    <property type="entry name" value="D-Ala-D-Ala carboxypeptidase C, peptidase S13"/>
    <property type="match status" value="1"/>
</dbReference>
<evidence type="ECO:0000313" key="4">
    <source>
        <dbReference type="Proteomes" id="UP001156196"/>
    </source>
</evidence>
<protein>
    <submittedName>
        <fullName evidence="3">D-alanyl-D-alanine carboxypeptidase/D-alanyl-D-alanine-endopeptidase</fullName>
        <ecNumber evidence="3">3.4.16.4</ecNumber>
    </submittedName>
</protein>
<dbReference type="InterPro" id="IPR012338">
    <property type="entry name" value="Beta-lactam/transpept-like"/>
</dbReference>
<comment type="similarity">
    <text evidence="1">Belongs to the peptidase S13 family.</text>
</comment>
<dbReference type="PRINTS" id="PR00922">
    <property type="entry name" value="DADACBPTASE3"/>
</dbReference>
<dbReference type="EC" id="3.4.16.4" evidence="3"/>
<dbReference type="Gene3D" id="3.40.710.10">
    <property type="entry name" value="DD-peptidase/beta-lactamase superfamily"/>
    <property type="match status" value="2"/>
</dbReference>
<dbReference type="Proteomes" id="UP001156196">
    <property type="component" value="Chromosome"/>
</dbReference>
<gene>
    <name evidence="3" type="primary">dacB</name>
    <name evidence="3" type="ORF">OH143_04745</name>
</gene>
<evidence type="ECO:0000313" key="3">
    <source>
        <dbReference type="EMBL" id="UYU19401.1"/>
    </source>
</evidence>
<dbReference type="GO" id="GO:0006508">
    <property type="term" value="P:proteolysis"/>
    <property type="evidence" value="ECO:0007669"/>
    <property type="project" value="InterPro"/>
</dbReference>
<dbReference type="GO" id="GO:0009002">
    <property type="term" value="F:serine-type D-Ala-D-Ala carboxypeptidase activity"/>
    <property type="evidence" value="ECO:0007669"/>
    <property type="project" value="UniProtKB-EC"/>
</dbReference>
<sequence length="531" mass="54940">MDAQIPGTPPAGRRLLTVTGAVLIVLAALCAAGCTATSPAETVIASEAANATEFKERIDAVISQERYDYATWGMMARDTSTGEVLLSMNGDRLFTPGSTTKVFTVSTALDVLGPDYRFRTPVYRVGDDLVLVASGDLAMGGRAGPNGTLAFTNEDHGDARAFGDCLLVDADPLAGLENLAEQVAAAGITAVDDVIVDDRLFCETQMMSEGLVTPIVVNDNLIDVTIVPGREGEPATADWRPRSSAYTIESRVVTGAPGSDPAVAIPAYTGQALIEVTGTVPADAGPVNLTSNVEIPAAFARSLFIDALENAGVAVVAPAAGENPSGRLPDEYGSVGRVAELVSLPFSEYAKVTLKVSQNLYANCLLGIIAAHEGYDTVEAGLFVEGAFLEEIGVNPDTLLLADGEGSIVNRISPLAATDLAAYMAGTDLYAPLSDALPVLGVDGTLAANAKPGDPGYGAIRAKTGTSAGGDQQGGIFLYTRGLLGYMTTAKGTPVTFAIYVNNIAGLASMDDLQGVTDDVNDVAVLIYEYL</sequence>
<dbReference type="GeneID" id="76730175"/>
<dbReference type="KEGG" id="msum:OH143_04745"/>
<dbReference type="PANTHER" id="PTHR30023">
    <property type="entry name" value="D-ALANYL-D-ALANINE CARBOXYPEPTIDASE"/>
    <property type="match status" value="1"/>
</dbReference>
<proteinExistence type="inferred from homology"/>
<dbReference type="InterPro" id="IPR000667">
    <property type="entry name" value="Peptidase_S13"/>
</dbReference>
<dbReference type="AlphaFoldDB" id="A0AAX3EDP4"/>
<evidence type="ECO:0000256" key="1">
    <source>
        <dbReference type="ARBA" id="ARBA00006096"/>
    </source>
</evidence>
<dbReference type="GeneID" id="4847142"/>
<keyword evidence="4" id="KW-1185">Reference proteome</keyword>
<dbReference type="GO" id="GO:0000270">
    <property type="term" value="P:peptidoglycan metabolic process"/>
    <property type="evidence" value="ECO:0007669"/>
    <property type="project" value="TreeGrafter"/>
</dbReference>
<keyword evidence="3" id="KW-0121">Carboxypeptidase</keyword>
<dbReference type="PANTHER" id="PTHR30023:SF0">
    <property type="entry name" value="PENICILLIN-SENSITIVE CARBOXYPEPTIDASE A"/>
    <property type="match status" value="1"/>
</dbReference>